<dbReference type="AlphaFoldDB" id="A0A089LMD8"/>
<reference evidence="6 7" key="1">
    <citation type="submission" date="2014-08" db="EMBL/GenBank/DDBJ databases">
        <title>Comparative genomics of the Paenibacillus odorifer group.</title>
        <authorList>
            <person name="den Bakker H.C."/>
            <person name="Tsai Y.-C."/>
            <person name="Martin N."/>
            <person name="Korlach J."/>
            <person name="Wiedmann M."/>
        </authorList>
    </citation>
    <scope>NUCLEOTIDE SEQUENCE [LARGE SCALE GENOMIC DNA]</scope>
    <source>
        <strain evidence="6 7">DSM 14472</strain>
    </source>
</reference>
<keyword evidence="2" id="KW-0813">Transport</keyword>
<dbReference type="EMBL" id="CP009286">
    <property type="protein sequence ID" value="AIQ62701.1"/>
    <property type="molecule type" value="Genomic_DNA"/>
</dbReference>
<dbReference type="InterPro" id="IPR003439">
    <property type="entry name" value="ABC_transporter-like_ATP-bd"/>
</dbReference>
<dbReference type="SMART" id="SM00382">
    <property type="entry name" value="AAA"/>
    <property type="match status" value="1"/>
</dbReference>
<evidence type="ECO:0000256" key="4">
    <source>
        <dbReference type="ARBA" id="ARBA00022840"/>
    </source>
</evidence>
<comment type="similarity">
    <text evidence="1">Belongs to the ABC transporter superfamily.</text>
</comment>
<dbReference type="Pfam" id="PF00005">
    <property type="entry name" value="ABC_tran"/>
    <property type="match status" value="1"/>
</dbReference>
<dbReference type="RefSeq" id="WP_038694057.1">
    <property type="nucleotide sequence ID" value="NZ_CP009286.1"/>
</dbReference>
<dbReference type="Proteomes" id="UP000029507">
    <property type="component" value="Chromosome"/>
</dbReference>
<evidence type="ECO:0000313" key="6">
    <source>
        <dbReference type="EMBL" id="AIQ62701.1"/>
    </source>
</evidence>
<evidence type="ECO:0000259" key="5">
    <source>
        <dbReference type="PROSITE" id="PS50893"/>
    </source>
</evidence>
<dbReference type="GO" id="GO:0016887">
    <property type="term" value="F:ATP hydrolysis activity"/>
    <property type="evidence" value="ECO:0007669"/>
    <property type="project" value="InterPro"/>
</dbReference>
<gene>
    <name evidence="6" type="ORF">PSTEL_05895</name>
</gene>
<dbReference type="KEGG" id="pste:PSTEL_05895"/>
<dbReference type="HOGENOM" id="CLU_000604_1_2_9"/>
<keyword evidence="7" id="KW-1185">Reference proteome</keyword>
<dbReference type="OrthoDB" id="9804819at2"/>
<evidence type="ECO:0000256" key="3">
    <source>
        <dbReference type="ARBA" id="ARBA00022741"/>
    </source>
</evidence>
<dbReference type="InterPro" id="IPR017871">
    <property type="entry name" value="ABC_transporter-like_CS"/>
</dbReference>
<evidence type="ECO:0000256" key="1">
    <source>
        <dbReference type="ARBA" id="ARBA00005417"/>
    </source>
</evidence>
<dbReference type="PANTHER" id="PTHR43335:SF8">
    <property type="entry name" value="ABC TRANSPORTER, ATP-BINDING PROTEIN"/>
    <property type="match status" value="1"/>
</dbReference>
<dbReference type="Gene3D" id="3.40.50.300">
    <property type="entry name" value="P-loop containing nucleotide triphosphate hydrolases"/>
    <property type="match status" value="1"/>
</dbReference>
<keyword evidence="3" id="KW-0547">Nucleotide-binding</keyword>
<dbReference type="SUPFAM" id="SSF52540">
    <property type="entry name" value="P-loop containing nucleoside triphosphate hydrolases"/>
    <property type="match status" value="1"/>
</dbReference>
<dbReference type="InterPro" id="IPR003593">
    <property type="entry name" value="AAA+_ATPase"/>
</dbReference>
<sequence length="314" mass="34760">MANVIRTHMLCKSFGTSDVITSVNMNVKSGEIYGFLGPNGAGKSTLMKMLLGLVRPTGGEVELFGQTVLAGSTEYLKRIGHLIETPVFYEKLTAEENLGLHCEYMGYYNKQAVSEALSMVRLVGVENKPVKQFSLGMKQRLGIARAISTRPELLILDEPINGLDPEGIQLMRGLFRRLRDEWGMTILISSHLLSEIEQVADTVGVLDQGRLLREVSLDSVRASTTEFVEIVTSNVTQAAFVLVDNLGISSFKQLGDRTLRVYDNSVSQEALSKELVLNDVPIESINRRHHTLEEYFFEMIKGGGEHAASHRTGV</sequence>
<name>A0A089LMD8_9BACL</name>
<evidence type="ECO:0000256" key="2">
    <source>
        <dbReference type="ARBA" id="ARBA00022448"/>
    </source>
</evidence>
<organism evidence="6 7">
    <name type="scientific">Paenibacillus stellifer</name>
    <dbReference type="NCBI Taxonomy" id="169760"/>
    <lineage>
        <taxon>Bacteria</taxon>
        <taxon>Bacillati</taxon>
        <taxon>Bacillota</taxon>
        <taxon>Bacilli</taxon>
        <taxon>Bacillales</taxon>
        <taxon>Paenibacillaceae</taxon>
        <taxon>Paenibacillus</taxon>
    </lineage>
</organism>
<proteinExistence type="inferred from homology"/>
<dbReference type="PROSITE" id="PS00211">
    <property type="entry name" value="ABC_TRANSPORTER_1"/>
    <property type="match status" value="1"/>
</dbReference>
<protein>
    <submittedName>
        <fullName evidence="6">Bacitracin ABC transporter ATP-binding protein</fullName>
    </submittedName>
</protein>
<dbReference type="GO" id="GO:0005524">
    <property type="term" value="F:ATP binding"/>
    <property type="evidence" value="ECO:0007669"/>
    <property type="project" value="UniProtKB-KW"/>
</dbReference>
<evidence type="ECO:0000313" key="7">
    <source>
        <dbReference type="Proteomes" id="UP000029507"/>
    </source>
</evidence>
<dbReference type="PROSITE" id="PS50893">
    <property type="entry name" value="ABC_TRANSPORTER_2"/>
    <property type="match status" value="1"/>
</dbReference>
<feature type="domain" description="ABC transporter" evidence="5">
    <location>
        <begin position="5"/>
        <end position="233"/>
    </location>
</feature>
<keyword evidence="4 6" id="KW-0067">ATP-binding</keyword>
<dbReference type="STRING" id="169760.PSTEL_05895"/>
<dbReference type="PANTHER" id="PTHR43335">
    <property type="entry name" value="ABC TRANSPORTER, ATP-BINDING PROTEIN"/>
    <property type="match status" value="1"/>
</dbReference>
<dbReference type="InterPro" id="IPR027417">
    <property type="entry name" value="P-loop_NTPase"/>
</dbReference>
<accession>A0A089LMD8</accession>